<dbReference type="SUPFAM" id="SSF47459">
    <property type="entry name" value="HLH, helix-loop-helix DNA-binding domain"/>
    <property type="match status" value="1"/>
</dbReference>
<evidence type="ECO:0000313" key="4">
    <source>
        <dbReference type="Proteomes" id="UP001296104"/>
    </source>
</evidence>
<dbReference type="Gene3D" id="4.10.280.10">
    <property type="entry name" value="Helix-loop-helix DNA-binding domain"/>
    <property type="match status" value="1"/>
</dbReference>
<feature type="region of interest" description="Disordered" evidence="1">
    <location>
        <begin position="1"/>
        <end position="22"/>
    </location>
</feature>
<evidence type="ECO:0000313" key="3">
    <source>
        <dbReference type="EMBL" id="CAK4030621.1"/>
    </source>
</evidence>
<feature type="compositionally biased region" description="Low complexity" evidence="1">
    <location>
        <begin position="229"/>
        <end position="251"/>
    </location>
</feature>
<feature type="compositionally biased region" description="Polar residues" evidence="1">
    <location>
        <begin position="714"/>
        <end position="734"/>
    </location>
</feature>
<feature type="compositionally biased region" description="Basic and acidic residues" evidence="1">
    <location>
        <begin position="615"/>
        <end position="630"/>
    </location>
</feature>
<feature type="compositionally biased region" description="Polar residues" evidence="1">
    <location>
        <begin position="411"/>
        <end position="428"/>
    </location>
</feature>
<dbReference type="GO" id="GO:0046983">
    <property type="term" value="F:protein dimerization activity"/>
    <property type="evidence" value="ECO:0007669"/>
    <property type="project" value="InterPro"/>
</dbReference>
<protein>
    <submittedName>
        <fullName evidence="3">Phosphorus acquisition-controlling</fullName>
    </submittedName>
</protein>
<feature type="compositionally biased region" description="Polar residues" evidence="1">
    <location>
        <begin position="252"/>
        <end position="264"/>
    </location>
</feature>
<dbReference type="Pfam" id="PF00010">
    <property type="entry name" value="HLH"/>
    <property type="match status" value="1"/>
</dbReference>
<dbReference type="CDD" id="cd11392">
    <property type="entry name" value="bHLH_ScPHO4_like"/>
    <property type="match status" value="1"/>
</dbReference>
<dbReference type="CDD" id="cd14686">
    <property type="entry name" value="bZIP"/>
    <property type="match status" value="1"/>
</dbReference>
<feature type="region of interest" description="Disordered" evidence="1">
    <location>
        <begin position="229"/>
        <end position="564"/>
    </location>
</feature>
<sequence>MDTTNAQPWSRPPEQLDPMAQMSTDLDDLGNLFEFGEMDLSLQNMPSNQFGNHMRAPGTHPSTPYEEMNESEVIIGTSAQDFSGVHGQFDMPQLMENTQQRQPHHLNGHPQTTHPYTTESLYQPSMHQAYHPNQQQFQYQNMSGFPSTQHVPPTPNSFEMHGETARFMQQQMDPQQRAILEQRYQLRKEDAIAFTPMVSPAGTPQFNVQPEYTVPGAYFSPLTSPMLHAQQNGQTAHQQQQQAQQGYYGNTSTAPNSNATSPLDPNTDVDMMDDMQLPDSASPQNKTPGRRKPAAPRSGGSLAKVKQSPIQKATKRKSGTMLSSLAPTKELECMAEPPRSASSQPRSVVLQMARTNSSEDGSISPEPLMSAPIMGPPPRPGSALGNSPMLASQCFDAPAAGAPGKAATPKSLLQSKGTGQTPKSGSKSTDGRPASGADDQTEFEELQLPAAAASDGNVRPSLPQLKTQVREVSSDGTPRVPARKTPKLGASSTPASARAGSAVASPSLVGSPMTASTPGALLKDKKPDAKGARSKKRGSVSGSGSTLVSPALRPRISPSIKPLLPEGASLQSPTHALLLASKSNYQNLLEGNQLPGVHYPESLSTGLTSKRTSHKVAEQGRRNRINEALKEMQSLLPKAATMQGAKEHSNSDGTPEAPETQESKEEAAVKSNSSKAATVESANEYIRRLQKENEDLQKKNKEHENRLRKLEGQVNGSCTSSEKSAASPMDASTS</sequence>
<organism evidence="3 4">
    <name type="scientific">Lecanosticta acicola</name>
    <dbReference type="NCBI Taxonomy" id="111012"/>
    <lineage>
        <taxon>Eukaryota</taxon>
        <taxon>Fungi</taxon>
        <taxon>Dikarya</taxon>
        <taxon>Ascomycota</taxon>
        <taxon>Pezizomycotina</taxon>
        <taxon>Dothideomycetes</taxon>
        <taxon>Dothideomycetidae</taxon>
        <taxon>Mycosphaerellales</taxon>
        <taxon>Mycosphaerellaceae</taxon>
        <taxon>Lecanosticta</taxon>
    </lineage>
</organism>
<keyword evidence="4" id="KW-1185">Reference proteome</keyword>
<dbReference type="InterPro" id="IPR011598">
    <property type="entry name" value="bHLH_dom"/>
</dbReference>
<reference evidence="3" key="1">
    <citation type="submission" date="2023-11" db="EMBL/GenBank/DDBJ databases">
        <authorList>
            <person name="Alioto T."/>
            <person name="Alioto T."/>
            <person name="Gomez Garrido J."/>
        </authorList>
    </citation>
    <scope>NUCLEOTIDE SEQUENCE</scope>
</reference>
<dbReference type="EMBL" id="CAVMBE010000038">
    <property type="protein sequence ID" value="CAK4030621.1"/>
    <property type="molecule type" value="Genomic_DNA"/>
</dbReference>
<dbReference type="PROSITE" id="PS50888">
    <property type="entry name" value="BHLH"/>
    <property type="match status" value="1"/>
</dbReference>
<dbReference type="InterPro" id="IPR036638">
    <property type="entry name" value="HLH_DNA-bd_sf"/>
</dbReference>
<evidence type="ECO:0000259" key="2">
    <source>
        <dbReference type="PROSITE" id="PS50888"/>
    </source>
</evidence>
<evidence type="ECO:0000256" key="1">
    <source>
        <dbReference type="SAM" id="MobiDB-lite"/>
    </source>
</evidence>
<comment type="caution">
    <text evidence="3">The sequence shown here is derived from an EMBL/GenBank/DDBJ whole genome shotgun (WGS) entry which is preliminary data.</text>
</comment>
<gene>
    <name evidence="3" type="ORF">LECACI_7A005779</name>
</gene>
<dbReference type="Proteomes" id="UP001296104">
    <property type="component" value="Unassembled WGS sequence"/>
</dbReference>
<feature type="domain" description="BHLH" evidence="2">
    <location>
        <begin position="609"/>
        <end position="689"/>
    </location>
</feature>
<feature type="compositionally biased region" description="Basic and acidic residues" evidence="1">
    <location>
        <begin position="685"/>
        <end position="711"/>
    </location>
</feature>
<proteinExistence type="predicted"/>
<dbReference type="SMART" id="SM00353">
    <property type="entry name" value="HLH"/>
    <property type="match status" value="1"/>
</dbReference>
<feature type="region of interest" description="Disordered" evidence="1">
    <location>
        <begin position="592"/>
        <end position="734"/>
    </location>
</feature>
<name>A0AAI9EA88_9PEZI</name>
<dbReference type="AlphaFoldDB" id="A0AAI9EA88"/>
<feature type="compositionally biased region" description="Low complexity" evidence="1">
    <location>
        <begin position="397"/>
        <end position="410"/>
    </location>
</feature>
<feature type="compositionally biased region" description="Basic and acidic residues" evidence="1">
    <location>
        <begin position="522"/>
        <end position="531"/>
    </location>
</feature>
<accession>A0AAI9EA88</accession>